<sequence>MEPALQARPSRGSPEERRECRQVSDTKARTAEQIEADIEATRVRLASTVDELVDRAHPKNVAKRQVEQAKAQVFDERGQLRTQKIVAVGGAAVGVLAVLLLIRRLVGRR</sequence>
<dbReference type="Proteomes" id="UP000295172">
    <property type="component" value="Unassembled WGS sequence"/>
</dbReference>
<protein>
    <submittedName>
        <fullName evidence="3">DUF3618 domain-containing protein</fullName>
    </submittedName>
</protein>
<proteinExistence type="predicted"/>
<comment type="caution">
    <text evidence="3">The sequence shown here is derived from an EMBL/GenBank/DDBJ whole genome shotgun (WGS) entry which is preliminary data.</text>
</comment>
<dbReference type="EMBL" id="SMKR01000024">
    <property type="protein sequence ID" value="TDD28214.1"/>
    <property type="molecule type" value="Genomic_DNA"/>
</dbReference>
<gene>
    <name evidence="3" type="ORF">E1218_08095</name>
</gene>
<feature type="transmembrane region" description="Helical" evidence="2">
    <location>
        <begin position="85"/>
        <end position="106"/>
    </location>
</feature>
<feature type="region of interest" description="Disordered" evidence="1">
    <location>
        <begin position="1"/>
        <end position="28"/>
    </location>
</feature>
<dbReference type="InterPro" id="IPR022062">
    <property type="entry name" value="DUF3618"/>
</dbReference>
<reference evidence="3 4" key="1">
    <citation type="submission" date="2019-02" db="EMBL/GenBank/DDBJ databases">
        <title>Draft genome sequences of novel Actinobacteria.</title>
        <authorList>
            <person name="Sahin N."/>
            <person name="Ay H."/>
            <person name="Saygin H."/>
        </authorList>
    </citation>
    <scope>NUCLEOTIDE SEQUENCE [LARGE SCALE GENOMIC DNA]</scope>
    <source>
        <strain evidence="3 4">16K104</strain>
    </source>
</reference>
<keyword evidence="2" id="KW-0472">Membrane</keyword>
<dbReference type="Pfam" id="PF12277">
    <property type="entry name" value="DUF3618"/>
    <property type="match status" value="1"/>
</dbReference>
<dbReference type="AlphaFoldDB" id="A0A4R4XCC2"/>
<accession>A0A4R4XCC2</accession>
<keyword evidence="2" id="KW-0812">Transmembrane</keyword>
<keyword evidence="4" id="KW-1185">Reference proteome</keyword>
<evidence type="ECO:0000256" key="1">
    <source>
        <dbReference type="SAM" id="MobiDB-lite"/>
    </source>
</evidence>
<dbReference type="OrthoDB" id="5149496at2"/>
<evidence type="ECO:0000256" key="2">
    <source>
        <dbReference type="SAM" id="Phobius"/>
    </source>
</evidence>
<name>A0A4R4XCC2_9ACTN</name>
<evidence type="ECO:0000313" key="3">
    <source>
        <dbReference type="EMBL" id="TDD28214.1"/>
    </source>
</evidence>
<keyword evidence="2" id="KW-1133">Transmembrane helix</keyword>
<feature type="compositionally biased region" description="Basic and acidic residues" evidence="1">
    <location>
        <begin position="13"/>
        <end position="28"/>
    </location>
</feature>
<evidence type="ECO:0000313" key="4">
    <source>
        <dbReference type="Proteomes" id="UP000295172"/>
    </source>
</evidence>
<organism evidence="3 4">
    <name type="scientific">Kribbella turkmenica</name>
    <dbReference type="NCBI Taxonomy" id="2530375"/>
    <lineage>
        <taxon>Bacteria</taxon>
        <taxon>Bacillati</taxon>
        <taxon>Actinomycetota</taxon>
        <taxon>Actinomycetes</taxon>
        <taxon>Propionibacteriales</taxon>
        <taxon>Kribbellaceae</taxon>
        <taxon>Kribbella</taxon>
    </lineage>
</organism>